<dbReference type="Proteomes" id="UP000315439">
    <property type="component" value="Unassembled WGS sequence"/>
</dbReference>
<dbReference type="InterPro" id="IPR036010">
    <property type="entry name" value="2Fe-2S_ferredoxin-like_sf"/>
</dbReference>
<organism evidence="2 3">
    <name type="scientific">Aliikangiella coralliicola</name>
    <dbReference type="NCBI Taxonomy" id="2592383"/>
    <lineage>
        <taxon>Bacteria</taxon>
        <taxon>Pseudomonadati</taxon>
        <taxon>Pseudomonadota</taxon>
        <taxon>Gammaproteobacteria</taxon>
        <taxon>Oceanospirillales</taxon>
        <taxon>Pleioneaceae</taxon>
        <taxon>Aliikangiella</taxon>
    </lineage>
</organism>
<name>A0A545U671_9GAMM</name>
<evidence type="ECO:0000313" key="2">
    <source>
        <dbReference type="EMBL" id="TQV84969.1"/>
    </source>
</evidence>
<comment type="caution">
    <text evidence="2">The sequence shown here is derived from an EMBL/GenBank/DDBJ whole genome shotgun (WGS) entry which is preliminary data.</text>
</comment>
<feature type="domain" description="2Fe-2S ferredoxin-type" evidence="1">
    <location>
        <begin position="6"/>
        <end position="90"/>
    </location>
</feature>
<dbReference type="SUPFAM" id="SSF54292">
    <property type="entry name" value="2Fe-2S ferredoxin-like"/>
    <property type="match status" value="1"/>
</dbReference>
<dbReference type="EMBL" id="VIKS01000013">
    <property type="protein sequence ID" value="TQV84969.1"/>
    <property type="molecule type" value="Genomic_DNA"/>
</dbReference>
<keyword evidence="3" id="KW-1185">Reference proteome</keyword>
<dbReference type="InterPro" id="IPR001041">
    <property type="entry name" value="2Fe-2S_ferredoxin-type"/>
</dbReference>
<dbReference type="AlphaFoldDB" id="A0A545U671"/>
<dbReference type="Pfam" id="PF00111">
    <property type="entry name" value="Fer2"/>
    <property type="match status" value="1"/>
</dbReference>
<protein>
    <submittedName>
        <fullName evidence="2">2Fe-2S iron-sulfur cluster binding domain-containing protein</fullName>
    </submittedName>
</protein>
<evidence type="ECO:0000259" key="1">
    <source>
        <dbReference type="PROSITE" id="PS51085"/>
    </source>
</evidence>
<dbReference type="PROSITE" id="PS51085">
    <property type="entry name" value="2FE2S_FER_2"/>
    <property type="match status" value="1"/>
</dbReference>
<dbReference type="InterPro" id="IPR012675">
    <property type="entry name" value="Beta-grasp_dom_sf"/>
</dbReference>
<evidence type="ECO:0000313" key="3">
    <source>
        <dbReference type="Proteomes" id="UP000315439"/>
    </source>
</evidence>
<dbReference type="CDD" id="cd00207">
    <property type="entry name" value="fer2"/>
    <property type="match status" value="1"/>
</dbReference>
<dbReference type="Gene3D" id="3.10.20.30">
    <property type="match status" value="1"/>
</dbReference>
<dbReference type="InterPro" id="IPR006058">
    <property type="entry name" value="2Fe2S_fd_BS"/>
</dbReference>
<gene>
    <name evidence="2" type="ORF">FLL46_21490</name>
</gene>
<reference evidence="2 3" key="1">
    <citation type="submission" date="2019-07" db="EMBL/GenBank/DDBJ databases">
        <title>Draft genome for Aliikangiella sp. M105.</title>
        <authorList>
            <person name="Wang G."/>
        </authorList>
    </citation>
    <scope>NUCLEOTIDE SEQUENCE [LARGE SCALE GENOMIC DNA]</scope>
    <source>
        <strain evidence="2 3">M105</strain>
    </source>
</reference>
<dbReference type="PROSITE" id="PS00197">
    <property type="entry name" value="2FE2S_FER_1"/>
    <property type="match status" value="1"/>
</dbReference>
<proteinExistence type="predicted"/>
<accession>A0A545U671</accession>
<dbReference type="RefSeq" id="WP_142933579.1">
    <property type="nucleotide sequence ID" value="NZ_ML660169.1"/>
</dbReference>
<sequence>MTTQYFILTVQFNGKSYTGRGCPNKTLLENIEDMSLPIRSSCRRGRCGSCRVQLVNGELDSDKFSIEDGELLSCTTYITQDTEVAVSYGQKITRRRKVVAELA</sequence>
<dbReference type="GO" id="GO:0051537">
    <property type="term" value="F:2 iron, 2 sulfur cluster binding"/>
    <property type="evidence" value="ECO:0007669"/>
    <property type="project" value="InterPro"/>
</dbReference>